<evidence type="ECO:0000256" key="1">
    <source>
        <dbReference type="ARBA" id="ARBA00008812"/>
    </source>
</evidence>
<evidence type="ECO:0000313" key="4">
    <source>
        <dbReference type="Proteomes" id="UP001319861"/>
    </source>
</evidence>
<dbReference type="PANTHER" id="PTHR34406">
    <property type="entry name" value="PROTEIN YCEI"/>
    <property type="match status" value="1"/>
</dbReference>
<dbReference type="Proteomes" id="UP001319861">
    <property type="component" value="Chromosome"/>
</dbReference>
<name>A0ABM7PYK5_SINCY</name>
<keyword evidence="4" id="KW-1185">Reference proteome</keyword>
<gene>
    <name evidence="3" type="ORF">SCMU_32290</name>
</gene>
<evidence type="ECO:0000313" key="3">
    <source>
        <dbReference type="EMBL" id="BCT77387.1"/>
    </source>
</evidence>
<dbReference type="Pfam" id="PF04264">
    <property type="entry name" value="YceI"/>
    <property type="match status" value="1"/>
</dbReference>
<proteinExistence type="inferred from homology"/>
<comment type="similarity">
    <text evidence="1">Belongs to the UPF0312 family.</text>
</comment>
<protein>
    <submittedName>
        <fullName evidence="3">Polyisoprenoid-binding protein</fullName>
    </submittedName>
</protein>
<dbReference type="RefSeq" id="WP_229230095.1">
    <property type="nucleotide sequence ID" value="NZ_AP024525.1"/>
</dbReference>
<organism evidence="3 4">
    <name type="scientific">Sinomonas cyclohexanicum</name>
    <name type="common">Corynebacterium cyclohexanicum</name>
    <dbReference type="NCBI Taxonomy" id="322009"/>
    <lineage>
        <taxon>Bacteria</taxon>
        <taxon>Bacillati</taxon>
        <taxon>Actinomycetota</taxon>
        <taxon>Actinomycetes</taxon>
        <taxon>Micrococcales</taxon>
        <taxon>Micrococcaceae</taxon>
        <taxon>Sinomonas</taxon>
    </lineage>
</organism>
<sequence>MSKRILLIPLGIVVAVILAVVIGGPIITSAIRPKQVDPFSITAAAGSGGSTTPRPAGADNGTWALGSGSQAGYRVNEVLNGESLTVVGRTDQVTGSAAVADGKLTAANVVVEAGSIATDNAGRDNYFRFTVISAGKYPQATFALGAPVTLPEIGGTPVSLTVPGTLALAGAKHTVTADLKVVRDGAGIAAVGSIPVAVRDFGIDPPNLGFVKVEDHATVEFRVNLTQNG</sequence>
<accession>A0ABM7PYK5</accession>
<dbReference type="InterPro" id="IPR007372">
    <property type="entry name" value="Lipid/polyisoprenoid-bd_YceI"/>
</dbReference>
<dbReference type="SUPFAM" id="SSF101874">
    <property type="entry name" value="YceI-like"/>
    <property type="match status" value="1"/>
</dbReference>
<dbReference type="SMART" id="SM00867">
    <property type="entry name" value="YceI"/>
    <property type="match status" value="1"/>
</dbReference>
<dbReference type="Gene3D" id="2.40.128.110">
    <property type="entry name" value="Lipid/polyisoprenoid-binding, YceI-like"/>
    <property type="match status" value="1"/>
</dbReference>
<feature type="domain" description="Lipid/polyisoprenoid-binding YceI-like" evidence="2">
    <location>
        <begin position="62"/>
        <end position="226"/>
    </location>
</feature>
<evidence type="ECO:0000259" key="2">
    <source>
        <dbReference type="SMART" id="SM00867"/>
    </source>
</evidence>
<dbReference type="EMBL" id="AP024525">
    <property type="protein sequence ID" value="BCT77387.1"/>
    <property type="molecule type" value="Genomic_DNA"/>
</dbReference>
<dbReference type="InterPro" id="IPR036761">
    <property type="entry name" value="TTHA0802/YceI-like_sf"/>
</dbReference>
<dbReference type="PANTHER" id="PTHR34406:SF1">
    <property type="entry name" value="PROTEIN YCEI"/>
    <property type="match status" value="1"/>
</dbReference>
<reference evidence="3 4" key="1">
    <citation type="journal article" date="2021" name="J. Biosci. Bioeng.">
        <title>Identification and characterization of a chc gene cluster responsible for the aromatization pathway of cyclohexanecarboxylate degradation in Sinomonas cyclohexanicum ATCC 51369.</title>
        <authorList>
            <person name="Yamamoto T."/>
            <person name="Hasegawa Y."/>
            <person name="Lau P.C.K."/>
            <person name="Iwaki H."/>
        </authorList>
    </citation>
    <scope>NUCLEOTIDE SEQUENCE [LARGE SCALE GENOMIC DNA]</scope>
    <source>
        <strain evidence="3 4">ATCC 51369</strain>
    </source>
</reference>